<dbReference type="PROSITE" id="PS51497">
    <property type="entry name" value="UMA"/>
    <property type="match status" value="1"/>
</dbReference>
<keyword evidence="3" id="KW-1185">Reference proteome</keyword>
<dbReference type="InterPro" id="IPR023340">
    <property type="entry name" value="UMA"/>
</dbReference>
<feature type="domain" description="UMA" evidence="1">
    <location>
        <begin position="134"/>
        <end position="186"/>
    </location>
</feature>
<dbReference type="AlphaFoldDB" id="A0ABD0VXV0"/>
<reference evidence="2 3" key="1">
    <citation type="submission" date="2024-06" db="EMBL/GenBank/DDBJ databases">
        <authorList>
            <person name="Pan Q."/>
            <person name="Wen M."/>
            <person name="Jouanno E."/>
            <person name="Zahm M."/>
            <person name="Klopp C."/>
            <person name="Cabau C."/>
            <person name="Louis A."/>
            <person name="Berthelot C."/>
            <person name="Parey E."/>
            <person name="Roest Crollius H."/>
            <person name="Montfort J."/>
            <person name="Robinson-Rechavi M."/>
            <person name="Bouchez O."/>
            <person name="Lampietro C."/>
            <person name="Lopez Roques C."/>
            <person name="Donnadieu C."/>
            <person name="Postlethwait J."/>
            <person name="Bobe J."/>
            <person name="Verreycken H."/>
            <person name="Guiguen Y."/>
        </authorList>
    </citation>
    <scope>NUCLEOTIDE SEQUENCE [LARGE SCALE GENOMIC DNA]</scope>
    <source>
        <strain evidence="2">Up_M1</strain>
        <tissue evidence="2">Testis</tissue>
    </source>
</reference>
<evidence type="ECO:0000259" key="1">
    <source>
        <dbReference type="PROSITE" id="PS51497"/>
    </source>
</evidence>
<dbReference type="PANTHER" id="PTHR36291">
    <property type="entry name" value="UBAP1-MVB12-ASSOCIATED (UMA)-DOMAIN CONTAINING PROTEIN 1"/>
    <property type="match status" value="1"/>
</dbReference>
<name>A0ABD0VXV0_UMBPY</name>
<organism evidence="2 3">
    <name type="scientific">Umbra pygmaea</name>
    <name type="common">Eastern mudminnow</name>
    <dbReference type="NCBI Taxonomy" id="75934"/>
    <lineage>
        <taxon>Eukaryota</taxon>
        <taxon>Metazoa</taxon>
        <taxon>Chordata</taxon>
        <taxon>Craniata</taxon>
        <taxon>Vertebrata</taxon>
        <taxon>Euteleostomi</taxon>
        <taxon>Actinopterygii</taxon>
        <taxon>Neopterygii</taxon>
        <taxon>Teleostei</taxon>
        <taxon>Protacanthopterygii</taxon>
        <taxon>Esociformes</taxon>
        <taxon>Umbridae</taxon>
        <taxon>Umbra</taxon>
    </lineage>
</organism>
<protein>
    <recommendedName>
        <fullName evidence="1">UMA domain-containing protein</fullName>
    </recommendedName>
</protein>
<sequence>MTTFLLFHYGLSGGWQPNFRNELVRQRKGSDSMFNFFGHRNKDSSKKTSSEVETDGFVIIGSPKVTAGESSVDQRLKIQNVDLGKPSCNVIVQPSKSSSAISPAPAATVSPSPEIVWKAPAPSVEAPPSLPELLGDIPFTLAPYVLATRTGGPGFPLFSEMLISSQDINHNLASFTYDFTLENSVLCDH</sequence>
<evidence type="ECO:0000313" key="3">
    <source>
        <dbReference type="Proteomes" id="UP001557470"/>
    </source>
</evidence>
<gene>
    <name evidence="2" type="ORF">UPYG_G00336130</name>
</gene>
<dbReference type="InterPro" id="IPR053292">
    <property type="entry name" value="UBAP1-MVB12_assoc_domain"/>
</dbReference>
<dbReference type="Proteomes" id="UP001557470">
    <property type="component" value="Unassembled WGS sequence"/>
</dbReference>
<comment type="caution">
    <text evidence="2">The sequence shown here is derived from an EMBL/GenBank/DDBJ whole genome shotgun (WGS) entry which is preliminary data.</text>
</comment>
<accession>A0ABD0VXV0</accession>
<proteinExistence type="predicted"/>
<dbReference type="EMBL" id="JAGEUA010000011">
    <property type="protein sequence ID" value="KAL0962131.1"/>
    <property type="molecule type" value="Genomic_DNA"/>
</dbReference>
<dbReference type="PANTHER" id="PTHR36291:SF1">
    <property type="entry name" value="UBAP1-MVB12-ASSOCIATED (UMA)-DOMAIN CONTAINING PROTEIN 1"/>
    <property type="match status" value="1"/>
</dbReference>
<evidence type="ECO:0000313" key="2">
    <source>
        <dbReference type="EMBL" id="KAL0962131.1"/>
    </source>
</evidence>